<evidence type="ECO:0000259" key="10">
    <source>
        <dbReference type="PROSITE" id="PS50991"/>
    </source>
</evidence>
<dbReference type="PROSITE" id="PS00815">
    <property type="entry name" value="AIPM_HOMOCIT_SYNTH_1"/>
    <property type="match status" value="1"/>
</dbReference>
<dbReference type="GO" id="GO:0019298">
    <property type="term" value="P:coenzyme B biosynthetic process"/>
    <property type="evidence" value="ECO:0007669"/>
    <property type="project" value="TreeGrafter"/>
</dbReference>
<dbReference type="Gene3D" id="3.20.20.70">
    <property type="entry name" value="Aldolase class I"/>
    <property type="match status" value="1"/>
</dbReference>
<dbReference type="InterPro" id="IPR000891">
    <property type="entry name" value="PYR_CT"/>
</dbReference>
<comment type="caution">
    <text evidence="11">The sequence shown here is derived from an EMBL/GenBank/DDBJ whole genome shotgun (WGS) entry which is preliminary data.</text>
</comment>
<evidence type="ECO:0000313" key="11">
    <source>
        <dbReference type="EMBL" id="KAB8039619.1"/>
    </source>
</evidence>
<dbReference type="RefSeq" id="WP_153418935.1">
    <property type="nucleotide sequence ID" value="NZ_WFLM01000002.1"/>
</dbReference>
<proteinExistence type="inferred from homology"/>
<comment type="similarity">
    <text evidence="2">Belongs to the alpha-IPM synthase/homocitrate synthase family. LeuA type 1 subfamily.</text>
</comment>
<protein>
    <recommendedName>
        <fullName evidence="3">2-isopropylmalate synthase</fullName>
        <ecNumber evidence="3">2.3.3.13</ecNumber>
    </recommendedName>
</protein>
<keyword evidence="12" id="KW-1185">Reference proteome</keyword>
<evidence type="ECO:0000256" key="1">
    <source>
        <dbReference type="ARBA" id="ARBA00004689"/>
    </source>
</evidence>
<evidence type="ECO:0000256" key="2">
    <source>
        <dbReference type="ARBA" id="ARBA00009396"/>
    </source>
</evidence>
<gene>
    <name evidence="11" type="ORF">GCL60_05000</name>
</gene>
<dbReference type="SUPFAM" id="SSF51569">
    <property type="entry name" value="Aldolase"/>
    <property type="match status" value="1"/>
</dbReference>
<dbReference type="Pfam" id="PF00682">
    <property type="entry name" value="HMGL-like"/>
    <property type="match status" value="1"/>
</dbReference>
<evidence type="ECO:0000256" key="7">
    <source>
        <dbReference type="ARBA" id="ARBA00023211"/>
    </source>
</evidence>
<sequence length="388" mass="43509">MKRITILDTTLRDGEQAPGNSMTLFQKVELALMLENAGVDCIELGFPASSKTDYEASKFISSKLNKTNYATFSRANINDIKLAIESGGVSERHTVQIVATGSDLHLKNKRKITREQGLIEVKNSVSFANQNGIKNIALGIEDASRADLSYMKLMIDEGIKSGANQIIVADTTGFATPTSFSKLIKMIRSWLLPNIKLSTHCHNDLGLALPNALAGIESGADEVQVTLGGIGERAGNTSLEELAAILYYKKNDYEMFTNIQIEKLYGIYNLLRKFIQLEEPRNKPIFGKYTFSTAAGIHQQGMILDPNTYEYVKPEHFSRERSMFISRYSGRNIIKYALSTLDISLDSKKIDELYFECIEKKSANYFDNFQNLIEILKNEIKIPKQNIQ</sequence>
<evidence type="ECO:0000256" key="5">
    <source>
        <dbReference type="ARBA" id="ARBA00022605"/>
    </source>
</evidence>
<keyword evidence="7" id="KW-0464">Manganese</keyword>
<evidence type="ECO:0000256" key="3">
    <source>
        <dbReference type="ARBA" id="ARBA00012973"/>
    </source>
</evidence>
<evidence type="ECO:0000256" key="4">
    <source>
        <dbReference type="ARBA" id="ARBA00022430"/>
    </source>
</evidence>
<organism evidence="11 12">
    <name type="scientific">Silvanigrella paludirubra</name>
    <dbReference type="NCBI Taxonomy" id="2499159"/>
    <lineage>
        <taxon>Bacteria</taxon>
        <taxon>Pseudomonadati</taxon>
        <taxon>Bdellovibrionota</taxon>
        <taxon>Oligoflexia</taxon>
        <taxon>Silvanigrellales</taxon>
        <taxon>Silvanigrellaceae</taxon>
        <taxon>Silvanigrella</taxon>
    </lineage>
</organism>
<dbReference type="Pfam" id="PF22617">
    <property type="entry name" value="HCS_D2"/>
    <property type="match status" value="1"/>
</dbReference>
<keyword evidence="5" id="KW-0028">Amino-acid biosynthesis</keyword>
<dbReference type="PROSITE" id="PS50991">
    <property type="entry name" value="PYR_CT"/>
    <property type="match status" value="1"/>
</dbReference>
<keyword evidence="4" id="KW-0432">Leucine biosynthesis</keyword>
<dbReference type="AlphaFoldDB" id="A0A6N6VV34"/>
<dbReference type="EC" id="2.3.3.13" evidence="3"/>
<dbReference type="InterPro" id="IPR013785">
    <property type="entry name" value="Aldolase_TIM"/>
</dbReference>
<keyword evidence="8" id="KW-0100">Branched-chain amino acid biosynthesis</keyword>
<comment type="pathway">
    <text evidence="1">Amino-acid biosynthesis; L-leucine biosynthesis; L-leucine from 3-methyl-2-oxobutanoate: step 1/4.</text>
</comment>
<dbReference type="InterPro" id="IPR054691">
    <property type="entry name" value="LeuA/HCS_post-cat"/>
</dbReference>
<evidence type="ECO:0000313" key="12">
    <source>
        <dbReference type="Proteomes" id="UP000437748"/>
    </source>
</evidence>
<evidence type="ECO:0000256" key="6">
    <source>
        <dbReference type="ARBA" id="ARBA00022679"/>
    </source>
</evidence>
<dbReference type="InterPro" id="IPR002034">
    <property type="entry name" value="AIPM/Hcit_synth_CS"/>
</dbReference>
<reference evidence="11 12" key="1">
    <citation type="submission" date="2019-10" db="EMBL/GenBank/DDBJ databases">
        <title>New species of Slilvanegrellaceae.</title>
        <authorList>
            <person name="Pitt A."/>
            <person name="Hahn M.W."/>
        </authorList>
    </citation>
    <scope>NUCLEOTIDE SEQUENCE [LARGE SCALE GENOMIC DNA]</scope>
    <source>
        <strain evidence="11 12">SP-Ram-0.45-NSY-1</strain>
    </source>
</reference>
<accession>A0A6N6VV34</accession>
<feature type="domain" description="Pyruvate carboxyltransferase" evidence="10">
    <location>
        <begin position="4"/>
        <end position="265"/>
    </location>
</feature>
<keyword evidence="11" id="KW-0670">Pyruvate</keyword>
<keyword evidence="6 9" id="KW-0808">Transferase</keyword>
<dbReference type="GO" id="GO:0003852">
    <property type="term" value="F:2-isopropylmalate synthase activity"/>
    <property type="evidence" value="ECO:0007669"/>
    <property type="project" value="UniProtKB-EC"/>
</dbReference>
<dbReference type="GO" id="GO:0009098">
    <property type="term" value="P:L-leucine biosynthetic process"/>
    <property type="evidence" value="ECO:0007669"/>
    <property type="project" value="UniProtKB-KW"/>
</dbReference>
<dbReference type="PANTHER" id="PTHR10277:SF9">
    <property type="entry name" value="2-ISOPROPYLMALATE SYNTHASE 1, CHLOROPLASTIC-RELATED"/>
    <property type="match status" value="1"/>
</dbReference>
<dbReference type="InterPro" id="IPR050073">
    <property type="entry name" value="2-IPM_HCS-like"/>
</dbReference>
<dbReference type="EMBL" id="WFLM01000002">
    <property type="protein sequence ID" value="KAB8039619.1"/>
    <property type="molecule type" value="Genomic_DNA"/>
</dbReference>
<evidence type="ECO:0000256" key="9">
    <source>
        <dbReference type="RuleBase" id="RU003523"/>
    </source>
</evidence>
<dbReference type="Proteomes" id="UP000437748">
    <property type="component" value="Unassembled WGS sequence"/>
</dbReference>
<dbReference type="PANTHER" id="PTHR10277">
    <property type="entry name" value="HOMOCITRATE SYNTHASE-RELATED"/>
    <property type="match status" value="1"/>
</dbReference>
<dbReference type="Gene3D" id="1.10.238.260">
    <property type="match status" value="1"/>
</dbReference>
<name>A0A6N6VV34_9BACT</name>
<dbReference type="OrthoDB" id="9803573at2"/>
<evidence type="ECO:0000256" key="8">
    <source>
        <dbReference type="ARBA" id="ARBA00023304"/>
    </source>
</evidence>